<evidence type="ECO:0000313" key="17">
    <source>
        <dbReference type="EMBL" id="SDJ80673.1"/>
    </source>
</evidence>
<dbReference type="Proteomes" id="UP000199213">
    <property type="component" value="Unassembled WGS sequence"/>
</dbReference>
<dbReference type="InterPro" id="IPR027268">
    <property type="entry name" value="Peptidase_M4/M1_CTD_sf"/>
</dbReference>
<dbReference type="EMBL" id="FNFM01000002">
    <property type="protein sequence ID" value="SDJ80673.1"/>
    <property type="molecule type" value="Genomic_DNA"/>
</dbReference>
<comment type="catalytic activity">
    <reaction evidence="1">
        <text>Release of an N-terminal amino acid, Xaa-|-Yaa- from a peptide, amide or arylamide. Xaa is preferably Ala, but may be most amino acids including Pro (slow action). When a terminal hydrophobic residue is followed by a prolyl residue, the two may be released as an intact Xaa-Pro dipeptide.</text>
        <dbReference type="EC" id="3.4.11.2"/>
    </reaction>
</comment>
<dbReference type="GO" id="GO:0016285">
    <property type="term" value="F:alanyl aminopeptidase activity"/>
    <property type="evidence" value="ECO:0007669"/>
    <property type="project" value="UniProtKB-EC"/>
</dbReference>
<keyword evidence="7" id="KW-0479">Metal-binding</keyword>
<feature type="chain" id="PRO_5011495462" description="Aminopeptidase N" evidence="14">
    <location>
        <begin position="27"/>
        <end position="506"/>
    </location>
</feature>
<evidence type="ECO:0000256" key="14">
    <source>
        <dbReference type="SAM" id="SignalP"/>
    </source>
</evidence>
<dbReference type="GO" id="GO:0008270">
    <property type="term" value="F:zinc ion binding"/>
    <property type="evidence" value="ECO:0007669"/>
    <property type="project" value="InterPro"/>
</dbReference>
<evidence type="ECO:0000313" key="18">
    <source>
        <dbReference type="Proteomes" id="UP000199213"/>
    </source>
</evidence>
<comment type="similarity">
    <text evidence="3">Belongs to the peptidase M1 family.</text>
</comment>
<name>A0A1G8WRB3_ACTMZ</name>
<dbReference type="OrthoDB" id="100605at2"/>
<dbReference type="InterPro" id="IPR050344">
    <property type="entry name" value="Peptidase_M1_aminopeptidases"/>
</dbReference>
<accession>A0A1G8WRB3</accession>
<protein>
    <recommendedName>
        <fullName evidence="5">Aminopeptidase N</fullName>
        <ecNumber evidence="4">3.4.11.2</ecNumber>
    </recommendedName>
    <alternativeName>
        <fullName evidence="11">Alanine aminopeptidase</fullName>
    </alternativeName>
    <alternativeName>
        <fullName evidence="12">Lysyl aminopeptidase</fullName>
    </alternativeName>
</protein>
<evidence type="ECO:0000259" key="15">
    <source>
        <dbReference type="Pfam" id="PF01433"/>
    </source>
</evidence>
<feature type="domain" description="Peptidase M1 membrane alanine aminopeptidase" evidence="15">
    <location>
        <begin position="313"/>
        <end position="457"/>
    </location>
</feature>
<gene>
    <name evidence="17" type="ORF">SAMN04487820_102182</name>
</gene>
<dbReference type="Gene3D" id="2.60.40.1730">
    <property type="entry name" value="tricorn interacting facor f3 domain"/>
    <property type="match status" value="1"/>
</dbReference>
<feature type="region of interest" description="Disordered" evidence="13">
    <location>
        <begin position="465"/>
        <end position="484"/>
    </location>
</feature>
<sequence length="506" mass="55561">MLRRRALRTAVAACAATAVLATPALAGTGGAGAPGVGDPYYPEAGNGGYDVSHYDIRLRYQPENDLLRGTTTIVAEPTQDLSSFNLDFALRIRSVRVNGAPARVERQGATEVTVTPKRKLREGSLATFVVSYADKPSTVEVNGKTPWKRTENGAVAVGQPLISEWWFPGSDHPSDKASFDISVAVPHGTEVLSNGRMTARTRQGDWTRWHWRMPSPSATYLAFLAIGQYDVHSKQGAFEQPMITAYADGLGDLKGPAEASLERTPEILEFLSGIVGPYPFETQGGVVPAEGLGFALENQTRPVYSQNFFRIGSNTSVVTHELAHQWFGDSVAVADWSSIWLNEGFASYAEWLWAEHQGNGTAQELFDHYYSSYPAESPFWQVTPGDPGKEDLFHASVYNRGAMTLHALRNRIGDAKMLRTVRTWFERNRGGNATVSDFVEHAERVSGQRLDGFFDKWLFSKGKPRVGSETGVSRTAAARPADAPEPKAVEQLNHTHELLARMHNHG</sequence>
<dbReference type="Gene3D" id="1.10.390.10">
    <property type="entry name" value="Neutral Protease Domain 2"/>
    <property type="match status" value="1"/>
</dbReference>
<dbReference type="PANTHER" id="PTHR11533">
    <property type="entry name" value="PROTEASE M1 ZINC METALLOPROTEASE"/>
    <property type="match status" value="1"/>
</dbReference>
<evidence type="ECO:0000259" key="16">
    <source>
        <dbReference type="Pfam" id="PF17900"/>
    </source>
</evidence>
<evidence type="ECO:0000256" key="7">
    <source>
        <dbReference type="ARBA" id="ARBA00022723"/>
    </source>
</evidence>
<dbReference type="Pfam" id="PF01433">
    <property type="entry name" value="Peptidase_M1"/>
    <property type="match status" value="1"/>
</dbReference>
<dbReference type="Pfam" id="PF17900">
    <property type="entry name" value="Peptidase_M1_N"/>
    <property type="match status" value="1"/>
</dbReference>
<keyword evidence="6" id="KW-0645">Protease</keyword>
<dbReference type="InterPro" id="IPR042097">
    <property type="entry name" value="Aminopeptidase_N-like_N_sf"/>
</dbReference>
<evidence type="ECO:0000256" key="13">
    <source>
        <dbReference type="SAM" id="MobiDB-lite"/>
    </source>
</evidence>
<reference evidence="18" key="1">
    <citation type="submission" date="2016-10" db="EMBL/GenBank/DDBJ databases">
        <authorList>
            <person name="Varghese N."/>
            <person name="Submissions S."/>
        </authorList>
    </citation>
    <scope>NUCLEOTIDE SEQUENCE [LARGE SCALE GENOMIC DNA]</scope>
    <source>
        <strain evidence="18">DSM 45460</strain>
    </source>
</reference>
<dbReference type="PRINTS" id="PR00756">
    <property type="entry name" value="ALADIPTASE"/>
</dbReference>
<dbReference type="EC" id="3.4.11.2" evidence="4"/>
<dbReference type="GO" id="GO:0006508">
    <property type="term" value="P:proteolysis"/>
    <property type="evidence" value="ECO:0007669"/>
    <property type="project" value="UniProtKB-KW"/>
</dbReference>
<keyword evidence="10" id="KW-0482">Metalloprotease</keyword>
<keyword evidence="14" id="KW-0732">Signal</keyword>
<proteinExistence type="inferred from homology"/>
<dbReference type="PANTHER" id="PTHR11533:SF297">
    <property type="entry name" value="AMINOPEPTIDASE N"/>
    <property type="match status" value="1"/>
</dbReference>
<dbReference type="SUPFAM" id="SSF55486">
    <property type="entry name" value="Metalloproteases ('zincins'), catalytic domain"/>
    <property type="match status" value="1"/>
</dbReference>
<keyword evidence="9" id="KW-0862">Zinc</keyword>
<keyword evidence="18" id="KW-1185">Reference proteome</keyword>
<feature type="domain" description="Aminopeptidase N-like N-terminal" evidence="16">
    <location>
        <begin position="52"/>
        <end position="221"/>
    </location>
</feature>
<dbReference type="SUPFAM" id="SSF63737">
    <property type="entry name" value="Leukotriene A4 hydrolase N-terminal domain"/>
    <property type="match status" value="1"/>
</dbReference>
<evidence type="ECO:0000256" key="8">
    <source>
        <dbReference type="ARBA" id="ARBA00022801"/>
    </source>
</evidence>
<dbReference type="CDD" id="cd09603">
    <property type="entry name" value="M1_APN_like"/>
    <property type="match status" value="1"/>
</dbReference>
<dbReference type="InterPro" id="IPR014782">
    <property type="entry name" value="Peptidase_M1_dom"/>
</dbReference>
<evidence type="ECO:0000256" key="4">
    <source>
        <dbReference type="ARBA" id="ARBA00012564"/>
    </source>
</evidence>
<evidence type="ECO:0000256" key="6">
    <source>
        <dbReference type="ARBA" id="ARBA00022670"/>
    </source>
</evidence>
<evidence type="ECO:0000256" key="11">
    <source>
        <dbReference type="ARBA" id="ARBA00029811"/>
    </source>
</evidence>
<dbReference type="GO" id="GO:0008237">
    <property type="term" value="F:metallopeptidase activity"/>
    <property type="evidence" value="ECO:0007669"/>
    <property type="project" value="UniProtKB-KW"/>
</dbReference>
<dbReference type="RefSeq" id="WP_092626383.1">
    <property type="nucleotide sequence ID" value="NZ_FNFM01000002.1"/>
</dbReference>
<dbReference type="InterPro" id="IPR045357">
    <property type="entry name" value="Aminopeptidase_N-like_N"/>
</dbReference>
<comment type="cofactor">
    <cofactor evidence="2">
        <name>Zn(2+)</name>
        <dbReference type="ChEBI" id="CHEBI:29105"/>
    </cofactor>
</comment>
<evidence type="ECO:0000256" key="9">
    <source>
        <dbReference type="ARBA" id="ARBA00022833"/>
    </source>
</evidence>
<evidence type="ECO:0000256" key="1">
    <source>
        <dbReference type="ARBA" id="ARBA00000098"/>
    </source>
</evidence>
<dbReference type="AlphaFoldDB" id="A0A1G8WRB3"/>
<feature type="signal peptide" evidence="14">
    <location>
        <begin position="1"/>
        <end position="26"/>
    </location>
</feature>
<keyword evidence="8" id="KW-0378">Hydrolase</keyword>
<evidence type="ECO:0000256" key="3">
    <source>
        <dbReference type="ARBA" id="ARBA00010136"/>
    </source>
</evidence>
<evidence type="ECO:0000256" key="10">
    <source>
        <dbReference type="ARBA" id="ARBA00023049"/>
    </source>
</evidence>
<dbReference type="InterPro" id="IPR001930">
    <property type="entry name" value="Peptidase_M1"/>
</dbReference>
<evidence type="ECO:0000256" key="5">
    <source>
        <dbReference type="ARBA" id="ARBA00015611"/>
    </source>
</evidence>
<evidence type="ECO:0000256" key="12">
    <source>
        <dbReference type="ARBA" id="ARBA00031533"/>
    </source>
</evidence>
<evidence type="ECO:0000256" key="2">
    <source>
        <dbReference type="ARBA" id="ARBA00001947"/>
    </source>
</evidence>
<organism evidence="17 18">
    <name type="scientific">Actinopolyspora mzabensis</name>
    <dbReference type="NCBI Taxonomy" id="995066"/>
    <lineage>
        <taxon>Bacteria</taxon>
        <taxon>Bacillati</taxon>
        <taxon>Actinomycetota</taxon>
        <taxon>Actinomycetes</taxon>
        <taxon>Actinopolysporales</taxon>
        <taxon>Actinopolysporaceae</taxon>
        <taxon>Actinopolyspora</taxon>
    </lineage>
</organism>